<evidence type="ECO:0000256" key="4">
    <source>
        <dbReference type="ARBA" id="ARBA00022490"/>
    </source>
</evidence>
<evidence type="ECO:0000256" key="6">
    <source>
        <dbReference type="ARBA" id="ARBA00022723"/>
    </source>
</evidence>
<proteinExistence type="inferred from homology"/>
<dbReference type="GO" id="GO:0046872">
    <property type="term" value="F:metal ion binding"/>
    <property type="evidence" value="ECO:0007669"/>
    <property type="project" value="UniProtKB-KW"/>
</dbReference>
<evidence type="ECO:0000256" key="2">
    <source>
        <dbReference type="ARBA" id="ARBA00007599"/>
    </source>
</evidence>
<protein>
    <recommendedName>
        <fullName evidence="3">tRNA threonylcarbamoyladenosine biosynthesis protein TsaE</fullName>
    </recommendedName>
    <alternativeName>
        <fullName evidence="10">t(6)A37 threonylcarbamoyladenosine biosynthesis protein TsaE</fullName>
    </alternativeName>
</protein>
<dbReference type="GO" id="GO:0005737">
    <property type="term" value="C:cytoplasm"/>
    <property type="evidence" value="ECO:0007669"/>
    <property type="project" value="UniProtKB-SubCell"/>
</dbReference>
<name>A0A644XC02_9ZZZZ</name>
<dbReference type="GO" id="GO:0002949">
    <property type="term" value="P:tRNA threonylcarbamoyladenosine modification"/>
    <property type="evidence" value="ECO:0007669"/>
    <property type="project" value="InterPro"/>
</dbReference>
<keyword evidence="7" id="KW-0547">Nucleotide-binding</keyword>
<dbReference type="InterPro" id="IPR003442">
    <property type="entry name" value="T6A_TsaE"/>
</dbReference>
<organism evidence="11">
    <name type="scientific">bioreactor metagenome</name>
    <dbReference type="NCBI Taxonomy" id="1076179"/>
    <lineage>
        <taxon>unclassified sequences</taxon>
        <taxon>metagenomes</taxon>
        <taxon>ecological metagenomes</taxon>
    </lineage>
</organism>
<keyword evidence="4" id="KW-0963">Cytoplasm</keyword>
<keyword evidence="9" id="KW-0460">Magnesium</keyword>
<keyword evidence="8" id="KW-0067">ATP-binding</keyword>
<dbReference type="SUPFAM" id="SSF52540">
    <property type="entry name" value="P-loop containing nucleoside triphosphate hydrolases"/>
    <property type="match status" value="1"/>
</dbReference>
<sequence>MTIISHSEEETRAFGYRLGKVCKPGTVISLRGSLGAGKTVLAKGLALALGISEPIVSPTFTLIQEYEGTLPLHHMDLYRIGSTEEFEMIGGEELLYSNGVTLIEWSEKIADMLPDSTLYVDIGIMPNQERTITLQGADV</sequence>
<dbReference type="Pfam" id="PF02367">
    <property type="entry name" value="TsaE"/>
    <property type="match status" value="1"/>
</dbReference>
<dbReference type="NCBIfam" id="TIGR00150">
    <property type="entry name" value="T6A_YjeE"/>
    <property type="match status" value="1"/>
</dbReference>
<dbReference type="GO" id="GO:0005524">
    <property type="term" value="F:ATP binding"/>
    <property type="evidence" value="ECO:0007669"/>
    <property type="project" value="UniProtKB-KW"/>
</dbReference>
<evidence type="ECO:0000313" key="11">
    <source>
        <dbReference type="EMBL" id="MPM13639.1"/>
    </source>
</evidence>
<dbReference type="EMBL" id="VSSQ01002150">
    <property type="protein sequence ID" value="MPM13639.1"/>
    <property type="molecule type" value="Genomic_DNA"/>
</dbReference>
<dbReference type="Gene3D" id="3.40.50.300">
    <property type="entry name" value="P-loop containing nucleotide triphosphate hydrolases"/>
    <property type="match status" value="1"/>
</dbReference>
<reference evidence="11" key="1">
    <citation type="submission" date="2019-08" db="EMBL/GenBank/DDBJ databases">
        <authorList>
            <person name="Kucharzyk K."/>
            <person name="Murdoch R.W."/>
            <person name="Higgins S."/>
            <person name="Loffler F."/>
        </authorList>
    </citation>
    <scope>NUCLEOTIDE SEQUENCE</scope>
</reference>
<keyword evidence="6" id="KW-0479">Metal-binding</keyword>
<evidence type="ECO:0000256" key="10">
    <source>
        <dbReference type="ARBA" id="ARBA00032441"/>
    </source>
</evidence>
<evidence type="ECO:0000256" key="7">
    <source>
        <dbReference type="ARBA" id="ARBA00022741"/>
    </source>
</evidence>
<accession>A0A644XC02</accession>
<dbReference type="PANTHER" id="PTHR33540:SF2">
    <property type="entry name" value="TRNA THREONYLCARBAMOYLADENOSINE BIOSYNTHESIS PROTEIN TSAE"/>
    <property type="match status" value="1"/>
</dbReference>
<comment type="similarity">
    <text evidence="2">Belongs to the TsaE family.</text>
</comment>
<dbReference type="AlphaFoldDB" id="A0A644XC02"/>
<evidence type="ECO:0000256" key="9">
    <source>
        <dbReference type="ARBA" id="ARBA00022842"/>
    </source>
</evidence>
<evidence type="ECO:0000256" key="8">
    <source>
        <dbReference type="ARBA" id="ARBA00022840"/>
    </source>
</evidence>
<dbReference type="InterPro" id="IPR027417">
    <property type="entry name" value="P-loop_NTPase"/>
</dbReference>
<comment type="subcellular location">
    <subcellularLocation>
        <location evidence="1">Cytoplasm</location>
    </subcellularLocation>
</comment>
<comment type="caution">
    <text evidence="11">The sequence shown here is derived from an EMBL/GenBank/DDBJ whole genome shotgun (WGS) entry which is preliminary data.</text>
</comment>
<dbReference type="PANTHER" id="PTHR33540">
    <property type="entry name" value="TRNA THREONYLCARBAMOYLADENOSINE BIOSYNTHESIS PROTEIN TSAE"/>
    <property type="match status" value="1"/>
</dbReference>
<evidence type="ECO:0000256" key="1">
    <source>
        <dbReference type="ARBA" id="ARBA00004496"/>
    </source>
</evidence>
<gene>
    <name evidence="11" type="primary">tsaE_15</name>
    <name evidence="11" type="ORF">SDC9_59998</name>
</gene>
<evidence type="ECO:0000256" key="5">
    <source>
        <dbReference type="ARBA" id="ARBA00022694"/>
    </source>
</evidence>
<keyword evidence="5" id="KW-0819">tRNA processing</keyword>
<evidence type="ECO:0000256" key="3">
    <source>
        <dbReference type="ARBA" id="ARBA00019010"/>
    </source>
</evidence>